<comment type="caution">
    <text evidence="1">The sequence shown here is derived from an EMBL/GenBank/DDBJ whole genome shotgun (WGS) entry which is preliminary data.</text>
</comment>
<dbReference type="AlphaFoldDB" id="A0A9R1X7V5"/>
<sequence length="260" mass="30481">MWRSWKGEGSMNLKIKIMLAVQIPKVPDEVQPKFKGNYKSYEDITYMYYKYALAASFDVRKMTNKKMCMWNIIMNLCLKISCFLDTIDSLIHGKNRSLSIFLLRMLVPPKCTCSLLLLMVDTILLEARDLNCFISGTNAHMLVDKMTNGTKNVPNFSFDFRVENKQLNAIFWTDKTSQINYKEFGDVVSFDATFRSNRYDMVFVPFIGIDNHKKLCMWHITSKLPSKVSLDIVNYEEFNLQFNSLIWNSKLEEKDFEHGW</sequence>
<proteinExistence type="predicted"/>
<name>A0A9R1X7V5_LACSA</name>
<dbReference type="EMBL" id="NBSK02000006">
    <property type="protein sequence ID" value="KAJ0198932.1"/>
    <property type="molecule type" value="Genomic_DNA"/>
</dbReference>
<organism evidence="1 2">
    <name type="scientific">Lactuca sativa</name>
    <name type="common">Garden lettuce</name>
    <dbReference type="NCBI Taxonomy" id="4236"/>
    <lineage>
        <taxon>Eukaryota</taxon>
        <taxon>Viridiplantae</taxon>
        <taxon>Streptophyta</taxon>
        <taxon>Embryophyta</taxon>
        <taxon>Tracheophyta</taxon>
        <taxon>Spermatophyta</taxon>
        <taxon>Magnoliopsida</taxon>
        <taxon>eudicotyledons</taxon>
        <taxon>Gunneridae</taxon>
        <taxon>Pentapetalae</taxon>
        <taxon>asterids</taxon>
        <taxon>campanulids</taxon>
        <taxon>Asterales</taxon>
        <taxon>Asteraceae</taxon>
        <taxon>Cichorioideae</taxon>
        <taxon>Cichorieae</taxon>
        <taxon>Lactucinae</taxon>
        <taxon>Lactuca</taxon>
    </lineage>
</organism>
<evidence type="ECO:0000313" key="1">
    <source>
        <dbReference type="EMBL" id="KAJ0198932.1"/>
    </source>
</evidence>
<evidence type="ECO:0000313" key="2">
    <source>
        <dbReference type="Proteomes" id="UP000235145"/>
    </source>
</evidence>
<accession>A0A9R1X7V5</accession>
<evidence type="ECO:0008006" key="3">
    <source>
        <dbReference type="Google" id="ProtNLM"/>
    </source>
</evidence>
<dbReference type="PANTHER" id="PTHR47718:SF12">
    <property type="entry name" value="PROTEIN FAR1-RELATED SEQUENCE"/>
    <property type="match status" value="1"/>
</dbReference>
<dbReference type="PANTHER" id="PTHR47718">
    <property type="entry name" value="OS01G0519700 PROTEIN"/>
    <property type="match status" value="1"/>
</dbReference>
<keyword evidence="2" id="KW-1185">Reference proteome</keyword>
<dbReference type="Proteomes" id="UP000235145">
    <property type="component" value="Unassembled WGS sequence"/>
</dbReference>
<gene>
    <name evidence="1" type="ORF">LSAT_V11C600317850</name>
</gene>
<reference evidence="1 2" key="1">
    <citation type="journal article" date="2017" name="Nat. Commun.">
        <title>Genome assembly with in vitro proximity ligation data and whole-genome triplication in lettuce.</title>
        <authorList>
            <person name="Reyes-Chin-Wo S."/>
            <person name="Wang Z."/>
            <person name="Yang X."/>
            <person name="Kozik A."/>
            <person name="Arikit S."/>
            <person name="Song C."/>
            <person name="Xia L."/>
            <person name="Froenicke L."/>
            <person name="Lavelle D.O."/>
            <person name="Truco M.J."/>
            <person name="Xia R."/>
            <person name="Zhu S."/>
            <person name="Xu C."/>
            <person name="Xu H."/>
            <person name="Xu X."/>
            <person name="Cox K."/>
            <person name="Korf I."/>
            <person name="Meyers B.C."/>
            <person name="Michelmore R.W."/>
        </authorList>
    </citation>
    <scope>NUCLEOTIDE SEQUENCE [LARGE SCALE GENOMIC DNA]</scope>
    <source>
        <strain evidence="2">cv. Salinas</strain>
        <tissue evidence="1">Seedlings</tissue>
    </source>
</reference>
<protein>
    <recommendedName>
        <fullName evidence="3">Protein FAR1-RELATED SEQUENCE</fullName>
    </recommendedName>
</protein>